<dbReference type="AlphaFoldDB" id="I2BCA5"/>
<sequence>MLHILLFHGFKSAAQEIAAFDLTDNTAGSLLSGCHFVNHHWDAGTPYQGSQNGVQAVLMLAANAAELHAQWDKARQNIQPCSDSAVAFIQQLPPGDKVLLVGHSMGGDVIARIIERVTRPVDIYLFVMAAGLDRAAFREMLASHNVIHGINCLSGRDFMLRKQLPEFVSPPGKPAGLYTIDHPKGTDYATQLGHADYLHDPAVLSLYREFIDRILSTGP</sequence>
<evidence type="ECO:0000313" key="1">
    <source>
        <dbReference type="EMBL" id="AFJ48159.1"/>
    </source>
</evidence>
<name>I2BCA5_SHIBC</name>
<protein>
    <recommendedName>
        <fullName evidence="3">AB hydrolase-1 domain-containing protein</fullName>
    </recommendedName>
</protein>
<dbReference type="eggNOG" id="ENOG502ZIDE">
    <property type="taxonomic scope" value="Bacteria"/>
</dbReference>
<evidence type="ECO:0000313" key="2">
    <source>
        <dbReference type="Proteomes" id="UP000001955"/>
    </source>
</evidence>
<dbReference type="EMBL" id="CP001560">
    <property type="protein sequence ID" value="AFJ48159.1"/>
    <property type="molecule type" value="Genomic_DNA"/>
</dbReference>
<proteinExistence type="predicted"/>
<evidence type="ECO:0008006" key="3">
    <source>
        <dbReference type="Google" id="ProtNLM"/>
    </source>
</evidence>
<dbReference type="PATRIC" id="fig|630626.3.peg.3008"/>
<dbReference type="InterPro" id="IPR029058">
    <property type="entry name" value="AB_hydrolase_fold"/>
</dbReference>
<dbReference type="SUPFAM" id="SSF53474">
    <property type="entry name" value="alpha/beta-Hydrolases"/>
    <property type="match status" value="1"/>
</dbReference>
<dbReference type="Proteomes" id="UP000001955">
    <property type="component" value="Chromosome"/>
</dbReference>
<dbReference type="HOGENOM" id="CLU_1260726_0_0_6"/>
<reference evidence="1 2" key="1">
    <citation type="journal article" date="2012" name="J. Bacteriol.">
        <title>Complete genome sequence of the B12-producing Shimwellia blattae strain DSM 4481, isolated from a cockroach.</title>
        <authorList>
            <person name="Brzuszkiewicz E."/>
            <person name="Waschkowitz T."/>
            <person name="Wiezer A."/>
            <person name="Daniel R."/>
        </authorList>
    </citation>
    <scope>NUCLEOTIDE SEQUENCE [LARGE SCALE GENOMIC DNA]</scope>
    <source>
        <strain evidence="2">ATCC 29907 / DSM 4481 / JCM 1650 / NBRC 105725 / CDC 9005-74</strain>
    </source>
</reference>
<gene>
    <name evidence="1" type="ordered locus">EBL_c30890</name>
</gene>
<dbReference type="Gene3D" id="3.40.50.1820">
    <property type="entry name" value="alpha/beta hydrolase"/>
    <property type="match status" value="1"/>
</dbReference>
<keyword evidence="2" id="KW-1185">Reference proteome</keyword>
<dbReference type="KEGG" id="ebt:EBL_c30890"/>
<accession>I2BCA5</accession>
<organism evidence="1 2">
    <name type="scientific">Shimwellia blattae (strain ATCC 29907 / DSM 4481 / JCM 1650 / NBRC 105725 / CDC 9005-74)</name>
    <name type="common">Escherichia blattae</name>
    <dbReference type="NCBI Taxonomy" id="630626"/>
    <lineage>
        <taxon>Bacteria</taxon>
        <taxon>Pseudomonadati</taxon>
        <taxon>Pseudomonadota</taxon>
        <taxon>Gammaproteobacteria</taxon>
        <taxon>Enterobacterales</taxon>
        <taxon>Enterobacteriaceae</taxon>
        <taxon>Shimwellia</taxon>
    </lineage>
</organism>